<feature type="active site" description="Proton acceptor" evidence="3">
    <location>
        <position position="183"/>
    </location>
</feature>
<dbReference type="PANTHER" id="PTHR11558">
    <property type="entry name" value="SPERMIDINE/SPERMINE SYNTHASE"/>
    <property type="match status" value="1"/>
</dbReference>
<dbReference type="PIRSF" id="PIRSF000502">
    <property type="entry name" value="Spermidine_synth"/>
    <property type="match status" value="1"/>
</dbReference>
<dbReference type="Pfam" id="PF17284">
    <property type="entry name" value="Spermine_synt_N"/>
    <property type="match status" value="1"/>
</dbReference>
<dbReference type="Gene3D" id="3.40.50.150">
    <property type="entry name" value="Vaccinia Virus protein VP39"/>
    <property type="match status" value="2"/>
</dbReference>
<proteinExistence type="inferred from homology"/>
<dbReference type="EMBL" id="UZAF01021579">
    <property type="protein sequence ID" value="VDO79304.1"/>
    <property type="molecule type" value="Genomic_DNA"/>
</dbReference>
<dbReference type="FunFam" id="3.40.50.150:FF:000013">
    <property type="entry name" value="Spermidine synthase"/>
    <property type="match status" value="1"/>
</dbReference>
<dbReference type="InterPro" id="IPR037163">
    <property type="entry name" value="Spermidine_synt_N_sf"/>
</dbReference>
<dbReference type="OrthoDB" id="38125at2759"/>
<name>A0A0N4X5Z7_HAEPC</name>
<dbReference type="InterPro" id="IPR030373">
    <property type="entry name" value="PABS_CS"/>
</dbReference>
<dbReference type="NCBIfam" id="TIGR00417">
    <property type="entry name" value="speE"/>
    <property type="match status" value="1"/>
</dbReference>
<dbReference type="InterPro" id="IPR035246">
    <property type="entry name" value="Spermidine_synt_N"/>
</dbReference>
<dbReference type="SUPFAM" id="SSF53335">
    <property type="entry name" value="S-adenosyl-L-methionine-dependent methyltransferases"/>
    <property type="match status" value="2"/>
</dbReference>
<dbReference type="InterPro" id="IPR029063">
    <property type="entry name" value="SAM-dependent_MTases_sf"/>
</dbReference>
<dbReference type="GO" id="GO:0005829">
    <property type="term" value="C:cytosol"/>
    <property type="evidence" value="ECO:0007669"/>
    <property type="project" value="TreeGrafter"/>
</dbReference>
<reference evidence="8" key="1">
    <citation type="submission" date="2017-02" db="UniProtKB">
        <authorList>
            <consortium name="WormBaseParasite"/>
        </authorList>
    </citation>
    <scope>IDENTIFICATION</scope>
</reference>
<evidence type="ECO:0000259" key="5">
    <source>
        <dbReference type="PROSITE" id="PS51006"/>
    </source>
</evidence>
<dbReference type="HAMAP" id="MF_00198">
    <property type="entry name" value="Spermidine_synth"/>
    <property type="match status" value="1"/>
</dbReference>
<dbReference type="PROSITE" id="PS01330">
    <property type="entry name" value="PABS_1"/>
    <property type="match status" value="1"/>
</dbReference>
<organism evidence="8">
    <name type="scientific">Haemonchus placei</name>
    <name type="common">Barber's pole worm</name>
    <dbReference type="NCBI Taxonomy" id="6290"/>
    <lineage>
        <taxon>Eukaryota</taxon>
        <taxon>Metazoa</taxon>
        <taxon>Ecdysozoa</taxon>
        <taxon>Nematoda</taxon>
        <taxon>Chromadorea</taxon>
        <taxon>Rhabditida</taxon>
        <taxon>Rhabditina</taxon>
        <taxon>Rhabditomorpha</taxon>
        <taxon>Strongyloidea</taxon>
        <taxon>Trichostrongylidae</taxon>
        <taxon>Haemonchus</taxon>
    </lineage>
</organism>
<comment type="similarity">
    <text evidence="1 4">Belongs to the spermidine/spermine synthase family.</text>
</comment>
<feature type="domain" description="PABS" evidence="5">
    <location>
        <begin position="6"/>
        <end position="264"/>
    </location>
</feature>
<dbReference type="Gene3D" id="2.30.140.10">
    <property type="entry name" value="Spermidine synthase, tetramerisation domain"/>
    <property type="match status" value="1"/>
</dbReference>
<dbReference type="PROSITE" id="PS51006">
    <property type="entry name" value="PABS_2"/>
    <property type="match status" value="1"/>
</dbReference>
<protein>
    <submittedName>
        <fullName evidence="8">PABS domain-containing protein</fullName>
    </submittedName>
</protein>
<keyword evidence="2 3" id="KW-0808">Transferase</keyword>
<evidence type="ECO:0000256" key="4">
    <source>
        <dbReference type="RuleBase" id="RU003836"/>
    </source>
</evidence>
<keyword evidence="7" id="KW-1185">Reference proteome</keyword>
<evidence type="ECO:0000256" key="2">
    <source>
        <dbReference type="ARBA" id="ARBA00022679"/>
    </source>
</evidence>
<accession>A0A0N4X5Z7</accession>
<dbReference type="PANTHER" id="PTHR11558:SF11">
    <property type="entry name" value="SPERMIDINE SYNTHASE"/>
    <property type="match status" value="1"/>
</dbReference>
<evidence type="ECO:0000256" key="1">
    <source>
        <dbReference type="ARBA" id="ARBA00007867"/>
    </source>
</evidence>
<dbReference type="GO" id="GO:0004766">
    <property type="term" value="F:spermidine synthase activity"/>
    <property type="evidence" value="ECO:0007669"/>
    <property type="project" value="TreeGrafter"/>
</dbReference>
<dbReference type="CDD" id="cd02440">
    <property type="entry name" value="AdoMet_MTases"/>
    <property type="match status" value="1"/>
</dbReference>
<dbReference type="AlphaFoldDB" id="A0A0N4X5Z7"/>
<evidence type="ECO:0000313" key="8">
    <source>
        <dbReference type="WBParaSite" id="HPLM_0001978901-mRNA-1"/>
    </source>
</evidence>
<dbReference type="NCBIfam" id="NF002010">
    <property type="entry name" value="PRK00811.1"/>
    <property type="match status" value="1"/>
</dbReference>
<dbReference type="Pfam" id="PF01564">
    <property type="entry name" value="Spermine_synth"/>
    <property type="match status" value="2"/>
</dbReference>
<dbReference type="GO" id="GO:0008295">
    <property type="term" value="P:spermidine biosynthetic process"/>
    <property type="evidence" value="ECO:0007669"/>
    <property type="project" value="TreeGrafter"/>
</dbReference>
<evidence type="ECO:0000256" key="3">
    <source>
        <dbReference type="PROSITE-ProRule" id="PRU00354"/>
    </source>
</evidence>
<dbReference type="OMA" id="FLYHEMM"/>
<dbReference type="STRING" id="6290.A0A0N4X5Z7"/>
<reference evidence="6 7" key="2">
    <citation type="submission" date="2018-11" db="EMBL/GenBank/DDBJ databases">
        <authorList>
            <consortium name="Pathogen Informatics"/>
        </authorList>
    </citation>
    <scope>NUCLEOTIDE SEQUENCE [LARGE SCALE GENOMIC DNA]</scope>
    <source>
        <strain evidence="6 7">MHpl1</strain>
    </source>
</reference>
<dbReference type="WBParaSite" id="HPLM_0001978901-mRNA-1">
    <property type="protein sequence ID" value="HPLM_0001978901-mRNA-1"/>
    <property type="gene ID" value="HPLM_0001978901"/>
</dbReference>
<evidence type="ECO:0000313" key="6">
    <source>
        <dbReference type="EMBL" id="VDO79304.1"/>
    </source>
</evidence>
<sequence length="382" mass="42878">MDFLQKGWFTEFSPDDLERMKQGATDSKQLKSDGVVMGGAWPGQAFSLKVKEVLFHEKSEYQDVLVESYGNVLVLDGIIQATERDEFSYQEMLAHLPMFAHPNPKKVLIIGGGDGGILREVLKHPEVEHVTMCEIDRVVIEASKRFLPGMSCSFSDPKLNLFCGDGFEFLKKHKNEFDVIITDSSDPVGPAETLFGKSYYELLRDSLRENGVLSSQGECPWLDLALIAKVIREYCSPIFPVVRYAVSSVPTYTSGFIGYIICSKAKVLLCESAWLHLGLIAHMMRFTRELFANVQYAQSAVSTYPSGTMGYLICSKSDLDVTKPSRLLSEDDIVRMNLKYYNSQVHSAAFVLPQFVKKVSEDGSLKLLLIAFQILFQALEKK</sequence>
<keyword evidence="3" id="KW-0620">Polyamine biosynthesis</keyword>
<dbReference type="InterPro" id="IPR030374">
    <property type="entry name" value="PABS"/>
</dbReference>
<evidence type="ECO:0000313" key="7">
    <source>
        <dbReference type="Proteomes" id="UP000268014"/>
    </source>
</evidence>
<dbReference type="InterPro" id="IPR030668">
    <property type="entry name" value="Spermi_synthase_euk"/>
</dbReference>
<dbReference type="Proteomes" id="UP000268014">
    <property type="component" value="Unassembled WGS sequence"/>
</dbReference>
<gene>
    <name evidence="6" type="ORF">HPLM_LOCUS19781</name>
</gene>
<dbReference type="InterPro" id="IPR001045">
    <property type="entry name" value="Spermi_synthase"/>
</dbReference>